<proteinExistence type="predicted"/>
<dbReference type="Pfam" id="PF10076">
    <property type="entry name" value="Phage_Mu_Gp48"/>
    <property type="match status" value="1"/>
</dbReference>
<dbReference type="STRING" id="1076549.HA45_18040"/>
<dbReference type="Proteomes" id="UP000232062">
    <property type="component" value="Unassembled WGS sequence"/>
</dbReference>
<protein>
    <submittedName>
        <fullName evidence="1">Phage tail protein</fullName>
    </submittedName>
</protein>
<evidence type="ECO:0000313" key="2">
    <source>
        <dbReference type="Proteomes" id="UP000232062"/>
    </source>
</evidence>
<accession>A0A2M9WHI0</accession>
<evidence type="ECO:0000313" key="1">
    <source>
        <dbReference type="EMBL" id="PJZ07020.1"/>
    </source>
</evidence>
<dbReference type="AlphaFoldDB" id="A0A2M9WHI0"/>
<dbReference type="InterPro" id="IPR018755">
    <property type="entry name" value="Phage_Mu_Gp48"/>
</dbReference>
<reference evidence="1 2" key="1">
    <citation type="submission" date="2017-11" db="EMBL/GenBank/DDBJ databases">
        <title>The genome sequence of Pantoea rodasii DSM 26611.</title>
        <authorList>
            <person name="Gao J."/>
            <person name="Mao X."/>
            <person name="Sun J."/>
        </authorList>
    </citation>
    <scope>NUCLEOTIDE SEQUENCE [LARGE SCALE GENOMIC DNA]</scope>
    <source>
        <strain evidence="1 2">DSM 26611</strain>
    </source>
</reference>
<dbReference type="OrthoDB" id="6592844at2"/>
<organism evidence="1 2">
    <name type="scientific">Pantoea rodasii</name>
    <dbReference type="NCBI Taxonomy" id="1076549"/>
    <lineage>
        <taxon>Bacteria</taxon>
        <taxon>Pseudomonadati</taxon>
        <taxon>Pseudomonadota</taxon>
        <taxon>Gammaproteobacteria</taxon>
        <taxon>Enterobacterales</taxon>
        <taxon>Erwiniaceae</taxon>
        <taxon>Pantoea</taxon>
    </lineage>
</organism>
<dbReference type="EMBL" id="PIQI01000009">
    <property type="protein sequence ID" value="PJZ07020.1"/>
    <property type="molecule type" value="Genomic_DNA"/>
</dbReference>
<dbReference type="RefSeq" id="WP_100700294.1">
    <property type="nucleotide sequence ID" value="NZ_MLFP01000017.1"/>
</dbReference>
<gene>
    <name evidence="1" type="ORF">PRCB_03125</name>
</gene>
<keyword evidence="2" id="KW-1185">Reference proteome</keyword>
<sequence>MNRADYQQLLSLLLPAVTYEPSGEQISGELSAEAKLLAVLDAVIAGLLTAIDPESATHLLTDWERVYDLMPDESDTLQQRRASVMAALAETGGLSRQYFTALAKALGYDITIGEPEDPMWRWTVNVTGTPERVWYFRVGESAVGDRLEESGDPGLDKIFQRLKPAHTECLFKYSEDSLT</sequence>
<comment type="caution">
    <text evidence="1">The sequence shown here is derived from an EMBL/GenBank/DDBJ whole genome shotgun (WGS) entry which is preliminary data.</text>
</comment>
<name>A0A2M9WHI0_9GAMM</name>